<name>A0A2P5YJW8_GOSBA</name>
<evidence type="ECO:0000313" key="2">
    <source>
        <dbReference type="Proteomes" id="UP000239757"/>
    </source>
</evidence>
<dbReference type="AlphaFoldDB" id="A0A2P5YJW8"/>
<dbReference type="Proteomes" id="UP000239757">
    <property type="component" value="Unassembled WGS sequence"/>
</dbReference>
<evidence type="ECO:0000313" key="1">
    <source>
        <dbReference type="EMBL" id="PPS15892.1"/>
    </source>
</evidence>
<organism evidence="1 2">
    <name type="scientific">Gossypium barbadense</name>
    <name type="common">Sea Island cotton</name>
    <name type="synonym">Hibiscus barbadensis</name>
    <dbReference type="NCBI Taxonomy" id="3634"/>
    <lineage>
        <taxon>Eukaryota</taxon>
        <taxon>Viridiplantae</taxon>
        <taxon>Streptophyta</taxon>
        <taxon>Embryophyta</taxon>
        <taxon>Tracheophyta</taxon>
        <taxon>Spermatophyta</taxon>
        <taxon>Magnoliopsida</taxon>
        <taxon>eudicotyledons</taxon>
        <taxon>Gunneridae</taxon>
        <taxon>Pentapetalae</taxon>
        <taxon>rosids</taxon>
        <taxon>malvids</taxon>
        <taxon>Malvales</taxon>
        <taxon>Malvaceae</taxon>
        <taxon>Malvoideae</taxon>
        <taxon>Gossypium</taxon>
    </lineage>
</organism>
<gene>
    <name evidence="1" type="ORF">GOBAR_AA04672</name>
</gene>
<accession>A0A2P5YJW8</accession>
<dbReference type="EMBL" id="KZ663088">
    <property type="protein sequence ID" value="PPS15892.1"/>
    <property type="molecule type" value="Genomic_DNA"/>
</dbReference>
<protein>
    <submittedName>
        <fullName evidence="1">Uncharacterized protein</fullName>
    </submittedName>
</protein>
<sequence>MGACISSNGYADICPDTRFDIDFYLEIASYNFTLRCAPPTTSTSRCCPSLVCPPCATPSSVEMAAKFVASTRTAATSVLFHAFPLSRTLSTTHLRPTSANYATLPAGDAGYDISVGV</sequence>
<reference evidence="1 2" key="1">
    <citation type="submission" date="2015-01" db="EMBL/GenBank/DDBJ databases">
        <title>Genome of allotetraploid Gossypium barbadense reveals genomic plasticity and fiber elongation in cotton evolution.</title>
        <authorList>
            <person name="Chen X."/>
            <person name="Liu X."/>
            <person name="Zhao B."/>
            <person name="Zheng H."/>
            <person name="Hu Y."/>
            <person name="Lu G."/>
            <person name="Yang C."/>
            <person name="Chen J."/>
            <person name="Shan C."/>
            <person name="Zhang L."/>
            <person name="Zhou Y."/>
            <person name="Wang L."/>
            <person name="Guo W."/>
            <person name="Bai Y."/>
            <person name="Ruan J."/>
            <person name="Shangguan X."/>
            <person name="Mao Y."/>
            <person name="Jiang J."/>
            <person name="Zhu Y."/>
            <person name="Lei J."/>
            <person name="Kang H."/>
            <person name="Chen S."/>
            <person name="He X."/>
            <person name="Wang R."/>
            <person name="Wang Y."/>
            <person name="Chen J."/>
            <person name="Wang L."/>
            <person name="Yu S."/>
            <person name="Wang B."/>
            <person name="Wei J."/>
            <person name="Song S."/>
            <person name="Lu X."/>
            <person name="Gao Z."/>
            <person name="Gu W."/>
            <person name="Deng X."/>
            <person name="Ma D."/>
            <person name="Wang S."/>
            <person name="Liang W."/>
            <person name="Fang L."/>
            <person name="Cai C."/>
            <person name="Zhu X."/>
            <person name="Zhou B."/>
            <person name="Zhang Y."/>
            <person name="Chen Z."/>
            <person name="Xu S."/>
            <person name="Zhu R."/>
            <person name="Wang S."/>
            <person name="Zhang T."/>
            <person name="Zhao G."/>
        </authorList>
    </citation>
    <scope>NUCLEOTIDE SEQUENCE [LARGE SCALE GENOMIC DNA]</scope>
    <source>
        <strain evidence="2">cv. Xinhai21</strain>
        <tissue evidence="1">Leaf</tissue>
    </source>
</reference>
<proteinExistence type="predicted"/>